<feature type="transmembrane region" description="Helical" evidence="1">
    <location>
        <begin position="302"/>
        <end position="325"/>
    </location>
</feature>
<reference evidence="2" key="1">
    <citation type="submission" date="2022-07" db="EMBL/GenBank/DDBJ databases">
        <title>Genome Sequence of Xylaria arbuscula.</title>
        <authorList>
            <person name="Buettner E."/>
        </authorList>
    </citation>
    <scope>NUCLEOTIDE SEQUENCE</scope>
    <source>
        <strain evidence="2">VT107</strain>
    </source>
</reference>
<protein>
    <submittedName>
        <fullName evidence="2">Uncharacterized protein</fullName>
    </submittedName>
</protein>
<keyword evidence="1" id="KW-0812">Transmembrane</keyword>
<evidence type="ECO:0000313" key="2">
    <source>
        <dbReference type="EMBL" id="KAJ3576979.1"/>
    </source>
</evidence>
<accession>A0A9W8NI27</accession>
<evidence type="ECO:0000256" key="1">
    <source>
        <dbReference type="SAM" id="Phobius"/>
    </source>
</evidence>
<keyword evidence="1" id="KW-1133">Transmembrane helix</keyword>
<dbReference type="Proteomes" id="UP001148614">
    <property type="component" value="Unassembled WGS sequence"/>
</dbReference>
<dbReference type="AlphaFoldDB" id="A0A9W8NI27"/>
<sequence length="357" mass="41491">MSAIDGPRMYANDSPHKILCEVWPALRDRRLRMDYYHDLIAHLRRELTILMRSPNPVKDSDLHRALERLHLLRKNMDKPLSELFEVLKREVEQFPGIEISRFAEFLTRACITIELDMSSFSARSTETTPLHVMIQEKFNRLIPLESAMATGTLNRLTMKYLIDTFGWTVSWTSDLTEHLSVNSRTKVVVIYEHKICLLHHFEFEDHGICPIPKDAIREALDTLNLLFPPDDIPTQKYLDREGKPFYRLGTCGRGVHYRNLTHYRYWHKGLTYLLRAAEEEPVGFKQFRLDKKHRNFREVTTFWLAVVVIIFLTLGFGIISSVFAAKSYQVALMQYKLDLAQACSAPGATVSLPRYCA</sequence>
<keyword evidence="3" id="KW-1185">Reference proteome</keyword>
<keyword evidence="1" id="KW-0472">Membrane</keyword>
<evidence type="ECO:0000313" key="3">
    <source>
        <dbReference type="Proteomes" id="UP001148614"/>
    </source>
</evidence>
<dbReference type="EMBL" id="JANPWZ010000444">
    <property type="protein sequence ID" value="KAJ3576979.1"/>
    <property type="molecule type" value="Genomic_DNA"/>
</dbReference>
<proteinExistence type="predicted"/>
<name>A0A9W8NI27_9PEZI</name>
<comment type="caution">
    <text evidence="2">The sequence shown here is derived from an EMBL/GenBank/DDBJ whole genome shotgun (WGS) entry which is preliminary data.</text>
</comment>
<gene>
    <name evidence="2" type="ORF">NPX13_g3529</name>
</gene>
<organism evidence="2 3">
    <name type="scientific">Xylaria arbuscula</name>
    <dbReference type="NCBI Taxonomy" id="114810"/>
    <lineage>
        <taxon>Eukaryota</taxon>
        <taxon>Fungi</taxon>
        <taxon>Dikarya</taxon>
        <taxon>Ascomycota</taxon>
        <taxon>Pezizomycotina</taxon>
        <taxon>Sordariomycetes</taxon>
        <taxon>Xylariomycetidae</taxon>
        <taxon>Xylariales</taxon>
        <taxon>Xylariaceae</taxon>
        <taxon>Xylaria</taxon>
    </lineage>
</organism>
<dbReference type="VEuPathDB" id="FungiDB:F4678DRAFT_134226"/>